<sequence length="280" mass="31235">MTNHGDLGFVADPFLHVEDRTIHLFFEVFSPHRDPTAAIGHAVSDDEGKSWTYTGLALDGDRHLSFPYVFTTADEIYMLPDIANSGDYRAPARLYRSIEFPLKWEPVADIITGPDKYQDTIVFQWKSRWWAIAGTGSNDELSVYYSETLTDPDWTPHPENPVVTDRPSAGRPAGRPLVREDSIIAFFQDCTTEYGDKLRTYEITSLDTLTYEDRPLSDDALLEGTGGLGWNSGRMHHLDIQPVGGRIYCAYDGDVGFGRNRVSGSMWSIGVGTTDPTGNS</sequence>
<feature type="region of interest" description="Disordered" evidence="2">
    <location>
        <begin position="155"/>
        <end position="174"/>
    </location>
</feature>
<evidence type="ECO:0000313" key="5">
    <source>
        <dbReference type="Proteomes" id="UP000011586"/>
    </source>
</evidence>
<dbReference type="InterPro" id="IPR023296">
    <property type="entry name" value="Glyco_hydro_beta-prop_sf"/>
</dbReference>
<dbReference type="RefSeq" id="WP_008445223.1">
    <property type="nucleotide sequence ID" value="NZ_AOJK01000072.1"/>
</dbReference>
<protein>
    <recommendedName>
        <fullName evidence="3">Glucosamine inositolphosphorylceramide transferase 1 N-terminal domain-containing protein</fullName>
    </recommendedName>
</protein>
<reference evidence="4 5" key="1">
    <citation type="journal article" date="2014" name="PLoS Genet.">
        <title>Phylogenetically driven sequencing of extremely halophilic archaea reveals strategies for static and dynamic osmo-response.</title>
        <authorList>
            <person name="Becker E.A."/>
            <person name="Seitzer P.M."/>
            <person name="Tritt A."/>
            <person name="Larsen D."/>
            <person name="Krusor M."/>
            <person name="Yao A.I."/>
            <person name="Wu D."/>
            <person name="Madern D."/>
            <person name="Eisen J.A."/>
            <person name="Darling A.E."/>
            <person name="Facciotti M.T."/>
        </authorList>
    </citation>
    <scope>NUCLEOTIDE SEQUENCE [LARGE SCALE GENOMIC DNA]</scope>
    <source>
        <strain evidence="4 5">DSM 19288</strain>
    </source>
</reference>
<evidence type="ECO:0000313" key="4">
    <source>
        <dbReference type="EMBL" id="ELZ40263.1"/>
    </source>
</evidence>
<feature type="domain" description="Glucosamine inositolphosphorylceramide transferase 1 N-terminal" evidence="3">
    <location>
        <begin position="8"/>
        <end position="253"/>
    </location>
</feature>
<accession>M0DZM1</accession>
<organism evidence="4 5">
    <name type="scientific">Halorubrum californiense DSM 19288</name>
    <dbReference type="NCBI Taxonomy" id="1227465"/>
    <lineage>
        <taxon>Archaea</taxon>
        <taxon>Methanobacteriati</taxon>
        <taxon>Methanobacteriota</taxon>
        <taxon>Stenosarchaea group</taxon>
        <taxon>Halobacteria</taxon>
        <taxon>Halobacteriales</taxon>
        <taxon>Haloferacaceae</taxon>
        <taxon>Halorubrum</taxon>
    </lineage>
</organism>
<keyword evidence="5" id="KW-1185">Reference proteome</keyword>
<proteinExistence type="predicted"/>
<dbReference type="PANTHER" id="PTHR43772:SF2">
    <property type="entry name" value="PUTATIVE (AFU_ORTHOLOGUE AFUA_2G04480)-RELATED"/>
    <property type="match status" value="1"/>
</dbReference>
<dbReference type="Proteomes" id="UP000011586">
    <property type="component" value="Unassembled WGS sequence"/>
</dbReference>
<dbReference type="Pfam" id="PF24793">
    <property type="entry name" value="GINT1_N"/>
    <property type="match status" value="1"/>
</dbReference>
<evidence type="ECO:0000259" key="3">
    <source>
        <dbReference type="Pfam" id="PF24793"/>
    </source>
</evidence>
<dbReference type="EMBL" id="AOJK01000072">
    <property type="protein sequence ID" value="ELZ40263.1"/>
    <property type="molecule type" value="Genomic_DNA"/>
</dbReference>
<gene>
    <name evidence="4" type="ORF">C463_15120</name>
</gene>
<dbReference type="SUPFAM" id="SSF75005">
    <property type="entry name" value="Arabinanase/levansucrase/invertase"/>
    <property type="match status" value="1"/>
</dbReference>
<evidence type="ECO:0000256" key="2">
    <source>
        <dbReference type="SAM" id="MobiDB-lite"/>
    </source>
</evidence>
<dbReference type="PANTHER" id="PTHR43772">
    <property type="entry name" value="ENDO-1,4-BETA-XYLANASE"/>
    <property type="match status" value="1"/>
</dbReference>
<dbReference type="InterPro" id="IPR052176">
    <property type="entry name" value="Glycosyl_Hydrlase_43_Enz"/>
</dbReference>
<dbReference type="STRING" id="1227465.C463_15120"/>
<comment type="caution">
    <text evidence="4">The sequence shown here is derived from an EMBL/GenBank/DDBJ whole genome shotgun (WGS) entry which is preliminary data.</text>
</comment>
<dbReference type="AlphaFoldDB" id="M0DZM1"/>
<dbReference type="Gene3D" id="2.115.10.20">
    <property type="entry name" value="Glycosyl hydrolase domain, family 43"/>
    <property type="match status" value="1"/>
</dbReference>
<name>M0DZM1_9EURY</name>
<keyword evidence="1" id="KW-0119">Carbohydrate metabolism</keyword>
<dbReference type="InterPro" id="IPR056442">
    <property type="entry name" value="GINT1_N"/>
</dbReference>
<evidence type="ECO:0000256" key="1">
    <source>
        <dbReference type="ARBA" id="ARBA00023277"/>
    </source>
</evidence>